<comment type="subunit">
    <text evidence="9">Component of the Sec protein translocase complex. Heterotrimer consisting of SecY, SecE and SecG subunits. The heterotrimers can form oligomers, although 1 heterotrimer is thought to be able to translocate proteins. Interacts with the ribosome. Interacts with SecDF, and other proteins may be involved. Interacts with SecA.</text>
</comment>
<dbReference type="AlphaFoldDB" id="A0A948TJY7"/>
<comment type="similarity">
    <text evidence="9">Belongs to the SecE/SEC61-gamma family.</text>
</comment>
<dbReference type="PANTHER" id="PTHR33910">
    <property type="entry name" value="PROTEIN TRANSLOCASE SUBUNIT SECE"/>
    <property type="match status" value="1"/>
</dbReference>
<gene>
    <name evidence="9 10" type="primary">secE</name>
    <name evidence="10" type="ORF">H9901_04090</name>
</gene>
<feature type="transmembrane region" description="Helical" evidence="9">
    <location>
        <begin position="26"/>
        <end position="47"/>
    </location>
</feature>
<dbReference type="PANTHER" id="PTHR33910:SF1">
    <property type="entry name" value="PROTEIN TRANSLOCASE SUBUNIT SECE"/>
    <property type="match status" value="1"/>
</dbReference>
<dbReference type="Proteomes" id="UP000777303">
    <property type="component" value="Unassembled WGS sequence"/>
</dbReference>
<keyword evidence="7 9" id="KW-0811">Translocation</keyword>
<evidence type="ECO:0000313" key="10">
    <source>
        <dbReference type="EMBL" id="MBU3851861.1"/>
    </source>
</evidence>
<organism evidence="10 11">
    <name type="scientific">Candidatus Paralactobacillus gallistercoris</name>
    <dbReference type="NCBI Taxonomy" id="2838724"/>
    <lineage>
        <taxon>Bacteria</taxon>
        <taxon>Bacillati</taxon>
        <taxon>Bacillota</taxon>
        <taxon>Bacilli</taxon>
        <taxon>Lactobacillales</taxon>
        <taxon>Lactobacillaceae</taxon>
        <taxon>Lactobacillus</taxon>
    </lineage>
</organism>
<keyword evidence="2 9" id="KW-0813">Transport</keyword>
<dbReference type="InterPro" id="IPR005807">
    <property type="entry name" value="SecE_bac"/>
</dbReference>
<sequence>MRFIKSVFAEMKLVTWPTAKETRHDTWVVIVTSLLFAIFFALTDWILQGILHLIVG</sequence>
<evidence type="ECO:0000256" key="5">
    <source>
        <dbReference type="ARBA" id="ARBA00022927"/>
    </source>
</evidence>
<name>A0A948TJY7_9LACO</name>
<dbReference type="HAMAP" id="MF_00422">
    <property type="entry name" value="SecE"/>
    <property type="match status" value="1"/>
</dbReference>
<reference evidence="10" key="2">
    <citation type="submission" date="2021-04" db="EMBL/GenBank/DDBJ databases">
        <authorList>
            <person name="Gilroy R."/>
        </authorList>
    </citation>
    <scope>NUCLEOTIDE SEQUENCE</scope>
    <source>
        <strain evidence="10">F6-6636</strain>
    </source>
</reference>
<dbReference type="NCBIfam" id="TIGR00964">
    <property type="entry name" value="secE_bact"/>
    <property type="match status" value="1"/>
</dbReference>
<proteinExistence type="inferred from homology"/>
<dbReference type="InterPro" id="IPR038379">
    <property type="entry name" value="SecE_sf"/>
</dbReference>
<evidence type="ECO:0000256" key="3">
    <source>
        <dbReference type="ARBA" id="ARBA00022475"/>
    </source>
</evidence>
<evidence type="ECO:0000256" key="7">
    <source>
        <dbReference type="ARBA" id="ARBA00023010"/>
    </source>
</evidence>
<dbReference type="InterPro" id="IPR001901">
    <property type="entry name" value="Translocase_SecE/Sec61-g"/>
</dbReference>
<evidence type="ECO:0000256" key="2">
    <source>
        <dbReference type="ARBA" id="ARBA00022448"/>
    </source>
</evidence>
<keyword evidence="3 9" id="KW-1003">Cell membrane</keyword>
<evidence type="ECO:0000256" key="4">
    <source>
        <dbReference type="ARBA" id="ARBA00022692"/>
    </source>
</evidence>
<comment type="subcellular location">
    <subcellularLocation>
        <location evidence="9">Cell membrane</location>
        <topology evidence="9">Single-pass membrane protein</topology>
    </subcellularLocation>
    <subcellularLocation>
        <location evidence="1">Membrane</location>
    </subcellularLocation>
</comment>
<dbReference type="Pfam" id="PF00584">
    <property type="entry name" value="SecE"/>
    <property type="match status" value="1"/>
</dbReference>
<comment type="caution">
    <text evidence="10">The sequence shown here is derived from an EMBL/GenBank/DDBJ whole genome shotgun (WGS) entry which is preliminary data.</text>
</comment>
<evidence type="ECO:0000313" key="11">
    <source>
        <dbReference type="Proteomes" id="UP000777303"/>
    </source>
</evidence>
<dbReference type="GO" id="GO:0043952">
    <property type="term" value="P:protein transport by the Sec complex"/>
    <property type="evidence" value="ECO:0007669"/>
    <property type="project" value="UniProtKB-UniRule"/>
</dbReference>
<dbReference type="GO" id="GO:0009306">
    <property type="term" value="P:protein secretion"/>
    <property type="evidence" value="ECO:0007669"/>
    <property type="project" value="UniProtKB-UniRule"/>
</dbReference>
<keyword evidence="5 9" id="KW-0653">Protein transport</keyword>
<accession>A0A948TJY7</accession>
<keyword evidence="4 9" id="KW-0812">Transmembrane</keyword>
<evidence type="ECO:0000256" key="6">
    <source>
        <dbReference type="ARBA" id="ARBA00022989"/>
    </source>
</evidence>
<evidence type="ECO:0000256" key="8">
    <source>
        <dbReference type="ARBA" id="ARBA00023136"/>
    </source>
</evidence>
<dbReference type="EMBL" id="JAHLFS010000051">
    <property type="protein sequence ID" value="MBU3851861.1"/>
    <property type="molecule type" value="Genomic_DNA"/>
</dbReference>
<keyword evidence="8 9" id="KW-0472">Membrane</keyword>
<evidence type="ECO:0000256" key="9">
    <source>
        <dbReference type="HAMAP-Rule" id="MF_00422"/>
    </source>
</evidence>
<keyword evidence="6 9" id="KW-1133">Transmembrane helix</keyword>
<protein>
    <recommendedName>
        <fullName evidence="9">Protein translocase subunit SecE</fullName>
    </recommendedName>
</protein>
<evidence type="ECO:0000256" key="1">
    <source>
        <dbReference type="ARBA" id="ARBA00004370"/>
    </source>
</evidence>
<dbReference type="Gene3D" id="1.20.5.1030">
    <property type="entry name" value="Preprotein translocase secy subunit"/>
    <property type="match status" value="1"/>
</dbReference>
<dbReference type="GO" id="GO:0008320">
    <property type="term" value="F:protein transmembrane transporter activity"/>
    <property type="evidence" value="ECO:0007669"/>
    <property type="project" value="UniProtKB-UniRule"/>
</dbReference>
<reference evidence="10" key="1">
    <citation type="journal article" date="2021" name="PeerJ">
        <title>Extensive microbial diversity within the chicken gut microbiome revealed by metagenomics and culture.</title>
        <authorList>
            <person name="Gilroy R."/>
            <person name="Ravi A."/>
            <person name="Getino M."/>
            <person name="Pursley I."/>
            <person name="Horton D.L."/>
            <person name="Alikhan N.F."/>
            <person name="Baker D."/>
            <person name="Gharbi K."/>
            <person name="Hall N."/>
            <person name="Watson M."/>
            <person name="Adriaenssens E.M."/>
            <person name="Foster-Nyarko E."/>
            <person name="Jarju S."/>
            <person name="Secka A."/>
            <person name="Antonio M."/>
            <person name="Oren A."/>
            <person name="Chaudhuri R.R."/>
            <person name="La Ragione R."/>
            <person name="Hildebrand F."/>
            <person name="Pallen M.J."/>
        </authorList>
    </citation>
    <scope>NUCLEOTIDE SEQUENCE</scope>
    <source>
        <strain evidence="10">F6-6636</strain>
    </source>
</reference>
<dbReference type="GO" id="GO:0065002">
    <property type="term" value="P:intracellular protein transmembrane transport"/>
    <property type="evidence" value="ECO:0007669"/>
    <property type="project" value="UniProtKB-UniRule"/>
</dbReference>
<comment type="function">
    <text evidence="9">Essential subunit of the Sec protein translocation channel SecYEG. Clamps together the 2 halves of SecY. May contact the channel plug during translocation.</text>
</comment>
<dbReference type="GO" id="GO:0005886">
    <property type="term" value="C:plasma membrane"/>
    <property type="evidence" value="ECO:0007669"/>
    <property type="project" value="UniProtKB-SubCell"/>
</dbReference>
<dbReference type="GO" id="GO:0006605">
    <property type="term" value="P:protein targeting"/>
    <property type="evidence" value="ECO:0007669"/>
    <property type="project" value="UniProtKB-UniRule"/>
</dbReference>